<name>A0ABS5QVF6_9LACO</name>
<dbReference type="RefSeq" id="WP_213820874.1">
    <property type="nucleotide sequence ID" value="NZ_JAAMFL010000003.1"/>
</dbReference>
<evidence type="ECO:0000256" key="1">
    <source>
        <dbReference type="SAM" id="MobiDB-lite"/>
    </source>
</evidence>
<dbReference type="Proteomes" id="UP001519503">
    <property type="component" value="Unassembled WGS sequence"/>
</dbReference>
<evidence type="ECO:0000313" key="3">
    <source>
        <dbReference type="Proteomes" id="UP001519503"/>
    </source>
</evidence>
<protein>
    <submittedName>
        <fullName evidence="2">Uncharacterized protein</fullName>
    </submittedName>
</protein>
<evidence type="ECO:0000313" key="2">
    <source>
        <dbReference type="EMBL" id="MBS9337188.1"/>
    </source>
</evidence>
<comment type="caution">
    <text evidence="2">The sequence shown here is derived from an EMBL/GenBank/DDBJ whole genome shotgun (WGS) entry which is preliminary data.</text>
</comment>
<proteinExistence type="predicted"/>
<dbReference type="EMBL" id="JAAMFL010000003">
    <property type="protein sequence ID" value="MBS9337188.1"/>
    <property type="molecule type" value="Genomic_DNA"/>
</dbReference>
<accession>A0ABS5QVF6</accession>
<keyword evidence="3" id="KW-1185">Reference proteome</keyword>
<gene>
    <name evidence="2" type="ORF">G6R30_01735</name>
</gene>
<feature type="compositionally biased region" description="Low complexity" evidence="1">
    <location>
        <begin position="53"/>
        <end position="71"/>
    </location>
</feature>
<feature type="region of interest" description="Disordered" evidence="1">
    <location>
        <begin position="49"/>
        <end position="88"/>
    </location>
</feature>
<reference evidence="2 3" key="1">
    <citation type="submission" date="2020-02" db="EMBL/GenBank/DDBJ databases">
        <title>Fructobacillus sp. isolated from paper mulberry of Taiwan.</title>
        <authorList>
            <person name="Lin S.-T."/>
        </authorList>
    </citation>
    <scope>NUCLEOTIDE SEQUENCE [LARGE SCALE GENOMIC DNA]</scope>
    <source>
        <strain evidence="2 3">S1-1</strain>
    </source>
</reference>
<sequence>MQFNRNQLALENKRMKMKKVKKQWVVTSLASFALLFGAQATVSNALPNGQAKADTGTDSSTNSNDTAGNDTPDNLPAQGTSKTAIELPGGLADGTYTYRNPRGLDKSLFTLTMSQTVNINVDGQIYKQPLYTQATITRTLTVKDGQASWTFDQPDKSDGSGQVYGHHAGWVGSSNTAIQFFASSINYPSDDQAYPVVTRLSELKSDKLSFDSFTATEDGQEIPDGTYEAHKNDQLFGI</sequence>
<organism evidence="2 3">
    <name type="scientific">Fructobacillus parabroussonetiae</name>
    <dbReference type="NCBI Taxonomy" id="2713174"/>
    <lineage>
        <taxon>Bacteria</taxon>
        <taxon>Bacillati</taxon>
        <taxon>Bacillota</taxon>
        <taxon>Bacilli</taxon>
        <taxon>Lactobacillales</taxon>
        <taxon>Lactobacillaceae</taxon>
        <taxon>Fructobacillus</taxon>
    </lineage>
</organism>